<dbReference type="PANTHER" id="PTHR15680:SF9">
    <property type="entry name" value="LARGE RIBOSOMAL SUBUNIT PROTEIN BL19M"/>
    <property type="match status" value="1"/>
</dbReference>
<dbReference type="PRINTS" id="PR00061">
    <property type="entry name" value="RIBOSOMALL19"/>
</dbReference>
<proteinExistence type="inferred from homology"/>
<dbReference type="KEGG" id="eme:CEM_024"/>
<dbReference type="AlphaFoldDB" id="A0A078KAT8"/>
<evidence type="ECO:0000313" key="6">
    <source>
        <dbReference type="Proteomes" id="UP000032420"/>
    </source>
</evidence>
<dbReference type="HOGENOM" id="CLU_103507_2_1_6"/>
<dbReference type="InterPro" id="IPR038657">
    <property type="entry name" value="Ribosomal_bL19_sf"/>
</dbReference>
<protein>
    <recommendedName>
        <fullName evidence="4">50S ribosomal protein L19</fullName>
    </recommendedName>
</protein>
<evidence type="ECO:0000256" key="3">
    <source>
        <dbReference type="ARBA" id="ARBA00023274"/>
    </source>
</evidence>
<dbReference type="STRING" id="1495769.CEM_024"/>
<dbReference type="Gene3D" id="2.30.30.790">
    <property type="match status" value="1"/>
</dbReference>
<dbReference type="NCBIfam" id="TIGR01024">
    <property type="entry name" value="rplS_bact"/>
    <property type="match status" value="1"/>
</dbReference>
<dbReference type="GO" id="GO:0006412">
    <property type="term" value="P:translation"/>
    <property type="evidence" value="ECO:0007669"/>
    <property type="project" value="InterPro"/>
</dbReference>
<dbReference type="GO" id="GO:0022625">
    <property type="term" value="C:cytosolic large ribosomal subunit"/>
    <property type="evidence" value="ECO:0007669"/>
    <property type="project" value="TreeGrafter"/>
</dbReference>
<dbReference type="Proteomes" id="UP000032420">
    <property type="component" value="Chromosome I"/>
</dbReference>
<gene>
    <name evidence="5" type="primary">rplS</name>
    <name evidence="5" type="ORF">CEM_024</name>
</gene>
<organism evidence="5 6">
    <name type="scientific">Candidatus Johnevansia muelleri</name>
    <dbReference type="NCBI Taxonomy" id="1495769"/>
    <lineage>
        <taxon>Bacteria</taxon>
        <taxon>Pseudomonadati</taxon>
        <taxon>Pseudomonadota</taxon>
        <taxon>Gammaproteobacteria</taxon>
        <taxon>Candidatus Johnevansiales</taxon>
        <taxon>Candidatus Johnevansiaceae</taxon>
        <taxon>Candidatus Johnevansia</taxon>
    </lineage>
</organism>
<evidence type="ECO:0000256" key="1">
    <source>
        <dbReference type="ARBA" id="ARBA00005781"/>
    </source>
</evidence>
<evidence type="ECO:0000256" key="4">
    <source>
        <dbReference type="RuleBase" id="RU000559"/>
    </source>
</evidence>
<comment type="similarity">
    <text evidence="1 4">Belongs to the bacterial ribosomal protein bL19 family.</text>
</comment>
<dbReference type="Pfam" id="PF01245">
    <property type="entry name" value="Ribosomal_L19"/>
    <property type="match status" value="1"/>
</dbReference>
<keyword evidence="3 4" id="KW-0687">Ribonucleoprotein</keyword>
<evidence type="ECO:0000256" key="2">
    <source>
        <dbReference type="ARBA" id="ARBA00022980"/>
    </source>
</evidence>
<comment type="function">
    <text evidence="4">This protein is located at the 30S-50S ribosomal subunit interface and may play a role in the structure and function of the aminoacyl-tRNA binding site.</text>
</comment>
<reference evidence="6" key="1">
    <citation type="submission" date="2014-07" db="EMBL/GenBank/DDBJ databases">
        <authorList>
            <person name="Santos-Garcia D."/>
        </authorList>
    </citation>
    <scope>NUCLEOTIDE SEQUENCE [LARGE SCALE GENOMIC DNA]</scope>
</reference>
<dbReference type="PANTHER" id="PTHR15680">
    <property type="entry name" value="RIBOSOMAL PROTEIN L19"/>
    <property type="match status" value="1"/>
</dbReference>
<dbReference type="EMBL" id="LM655252">
    <property type="protein sequence ID" value="CDZ16296.1"/>
    <property type="molecule type" value="Genomic_DNA"/>
</dbReference>
<dbReference type="InterPro" id="IPR001857">
    <property type="entry name" value="Ribosomal_bL19"/>
</dbReference>
<dbReference type="OrthoDB" id="9803541at2"/>
<dbReference type="InterPro" id="IPR008991">
    <property type="entry name" value="Translation_prot_SH3-like_sf"/>
</dbReference>
<dbReference type="SUPFAM" id="SSF50104">
    <property type="entry name" value="Translation proteins SH3-like domain"/>
    <property type="match status" value="1"/>
</dbReference>
<keyword evidence="6" id="KW-1185">Reference proteome</keyword>
<evidence type="ECO:0000313" key="5">
    <source>
        <dbReference type="EMBL" id="CDZ16296.1"/>
    </source>
</evidence>
<keyword evidence="2 5" id="KW-0689">Ribosomal protein</keyword>
<accession>A0A078KAT8</accession>
<sequence length="102" mass="12070">MNKILKKIEDKYITNKKLDFKPGDTIIVKLKIIEGNRYRLQLFEGIVIAKRKTGLNLTFIVRKISYGIGVEWTFQAYSPLIKNIEIKRRGLNIHKSKLYYLR</sequence>
<name>A0A078KAT8_9GAMM</name>
<dbReference type="GO" id="GO:0003735">
    <property type="term" value="F:structural constituent of ribosome"/>
    <property type="evidence" value="ECO:0007669"/>
    <property type="project" value="InterPro"/>
</dbReference>
<dbReference type="PATRIC" id="fig|1495769.3.peg.18"/>